<dbReference type="Proteomes" id="UP000305948">
    <property type="component" value="Unassembled WGS sequence"/>
</dbReference>
<keyword evidence="1" id="KW-0812">Transmembrane</keyword>
<dbReference type="AlphaFoldDB" id="A0A5C3N2L6"/>
<proteinExistence type="predicted"/>
<keyword evidence="1" id="KW-0472">Membrane</keyword>
<accession>A0A5C3N2L6</accession>
<feature type="transmembrane region" description="Helical" evidence="1">
    <location>
        <begin position="126"/>
        <end position="145"/>
    </location>
</feature>
<reference evidence="2 3" key="1">
    <citation type="journal article" date="2019" name="Nat. Ecol. Evol.">
        <title>Megaphylogeny resolves global patterns of mushroom evolution.</title>
        <authorList>
            <person name="Varga T."/>
            <person name="Krizsan K."/>
            <person name="Foldi C."/>
            <person name="Dima B."/>
            <person name="Sanchez-Garcia M."/>
            <person name="Sanchez-Ramirez S."/>
            <person name="Szollosi G.J."/>
            <person name="Szarkandi J.G."/>
            <person name="Papp V."/>
            <person name="Albert L."/>
            <person name="Andreopoulos W."/>
            <person name="Angelini C."/>
            <person name="Antonin V."/>
            <person name="Barry K.W."/>
            <person name="Bougher N.L."/>
            <person name="Buchanan P."/>
            <person name="Buyck B."/>
            <person name="Bense V."/>
            <person name="Catcheside P."/>
            <person name="Chovatia M."/>
            <person name="Cooper J."/>
            <person name="Damon W."/>
            <person name="Desjardin D."/>
            <person name="Finy P."/>
            <person name="Geml J."/>
            <person name="Haridas S."/>
            <person name="Hughes K."/>
            <person name="Justo A."/>
            <person name="Karasinski D."/>
            <person name="Kautmanova I."/>
            <person name="Kiss B."/>
            <person name="Kocsube S."/>
            <person name="Kotiranta H."/>
            <person name="LaButti K.M."/>
            <person name="Lechner B.E."/>
            <person name="Liimatainen K."/>
            <person name="Lipzen A."/>
            <person name="Lukacs Z."/>
            <person name="Mihaltcheva S."/>
            <person name="Morgado L.N."/>
            <person name="Niskanen T."/>
            <person name="Noordeloos M.E."/>
            <person name="Ohm R.A."/>
            <person name="Ortiz-Santana B."/>
            <person name="Ovrebo C."/>
            <person name="Racz N."/>
            <person name="Riley R."/>
            <person name="Savchenko A."/>
            <person name="Shiryaev A."/>
            <person name="Soop K."/>
            <person name="Spirin V."/>
            <person name="Szebenyi C."/>
            <person name="Tomsovsky M."/>
            <person name="Tulloss R.E."/>
            <person name="Uehling J."/>
            <person name="Grigoriev I.V."/>
            <person name="Vagvolgyi C."/>
            <person name="Papp T."/>
            <person name="Martin F.M."/>
            <person name="Miettinen O."/>
            <person name="Hibbett D.S."/>
            <person name="Nagy L.G."/>
        </authorList>
    </citation>
    <scope>NUCLEOTIDE SEQUENCE [LARGE SCALE GENOMIC DNA]</scope>
    <source>
        <strain evidence="2 3">OMC1185</strain>
    </source>
</reference>
<evidence type="ECO:0000256" key="1">
    <source>
        <dbReference type="SAM" id="Phobius"/>
    </source>
</evidence>
<evidence type="ECO:0000313" key="2">
    <source>
        <dbReference type="EMBL" id="TFK48011.1"/>
    </source>
</evidence>
<organism evidence="2 3">
    <name type="scientific">Heliocybe sulcata</name>
    <dbReference type="NCBI Taxonomy" id="5364"/>
    <lineage>
        <taxon>Eukaryota</taxon>
        <taxon>Fungi</taxon>
        <taxon>Dikarya</taxon>
        <taxon>Basidiomycota</taxon>
        <taxon>Agaricomycotina</taxon>
        <taxon>Agaricomycetes</taxon>
        <taxon>Gloeophyllales</taxon>
        <taxon>Gloeophyllaceae</taxon>
        <taxon>Heliocybe</taxon>
    </lineage>
</organism>
<feature type="transmembrane region" description="Helical" evidence="1">
    <location>
        <begin position="160"/>
        <end position="178"/>
    </location>
</feature>
<evidence type="ECO:0000313" key="3">
    <source>
        <dbReference type="Proteomes" id="UP000305948"/>
    </source>
</evidence>
<sequence length="179" mass="20265">MKADALRPRTFSLTPCWQASHLLEAVDWVEEAPWHADGRAATVLYLFSIKLTDGTRRHSQNSLWNVEGGRFSCHGTSFASPMKPTVLFLRLANSTIRAALSTVSINMQLRRQTKVLDTLRRPRARIIARFALPLLIDFVGFIVAHPEVNTRLRTPDQPTLFLHFHCTAAVPFRLCLFLG</sequence>
<keyword evidence="3" id="KW-1185">Reference proteome</keyword>
<dbReference type="EMBL" id="ML213521">
    <property type="protein sequence ID" value="TFK48011.1"/>
    <property type="molecule type" value="Genomic_DNA"/>
</dbReference>
<keyword evidence="1" id="KW-1133">Transmembrane helix</keyword>
<name>A0A5C3N2L6_9AGAM</name>
<gene>
    <name evidence="2" type="ORF">OE88DRAFT_592650</name>
</gene>
<protein>
    <submittedName>
        <fullName evidence="2">Uncharacterized protein</fullName>
    </submittedName>
</protein>